<protein>
    <submittedName>
        <fullName evidence="2">Uncharacterized protein</fullName>
    </submittedName>
</protein>
<dbReference type="OrthoDB" id="10020561at2"/>
<feature type="transmembrane region" description="Helical" evidence="1">
    <location>
        <begin position="193"/>
        <end position="216"/>
    </location>
</feature>
<gene>
    <name evidence="2" type="ORF">CLOSPI_02260</name>
</gene>
<reference evidence="2" key="1">
    <citation type="submission" date="2008-02" db="EMBL/GenBank/DDBJ databases">
        <authorList>
            <person name="Fulton L."/>
            <person name="Clifton S."/>
            <person name="Fulton B."/>
            <person name="Xu J."/>
            <person name="Minx P."/>
            <person name="Pepin K.H."/>
            <person name="Johnson M."/>
            <person name="Thiruvilangam P."/>
            <person name="Bhonagiri V."/>
            <person name="Nash W.E."/>
            <person name="Mardis E.R."/>
            <person name="Wilson R.K."/>
        </authorList>
    </citation>
    <scope>NUCLEOTIDE SEQUENCE [LARGE SCALE GENOMIC DNA]</scope>
    <source>
        <strain evidence="2">DSM 1552</strain>
    </source>
</reference>
<feature type="transmembrane region" description="Helical" evidence="1">
    <location>
        <begin position="16"/>
        <end position="34"/>
    </location>
</feature>
<feature type="transmembrane region" description="Helical" evidence="1">
    <location>
        <begin position="40"/>
        <end position="60"/>
    </location>
</feature>
<keyword evidence="1" id="KW-0472">Membrane</keyword>
<proteinExistence type="predicted"/>
<organism evidence="2 3">
    <name type="scientific">Thomasclavelia spiroformis DSM 1552</name>
    <dbReference type="NCBI Taxonomy" id="428126"/>
    <lineage>
        <taxon>Bacteria</taxon>
        <taxon>Bacillati</taxon>
        <taxon>Bacillota</taxon>
        <taxon>Erysipelotrichia</taxon>
        <taxon>Erysipelotrichales</taxon>
        <taxon>Coprobacillaceae</taxon>
        <taxon>Thomasclavelia</taxon>
    </lineage>
</organism>
<reference evidence="2" key="2">
    <citation type="submission" date="2014-06" db="EMBL/GenBank/DDBJ databases">
        <title>Draft genome sequence of Clostridium spiroforme (DSM 1552).</title>
        <authorList>
            <person name="Sudarsanam P."/>
            <person name="Ley R."/>
            <person name="Guruge J."/>
            <person name="Turnbaugh P.J."/>
            <person name="Mahowald M."/>
            <person name="Liep D."/>
            <person name="Gordon J."/>
        </authorList>
    </citation>
    <scope>NUCLEOTIDE SEQUENCE</scope>
    <source>
        <strain evidence="2">DSM 1552</strain>
    </source>
</reference>
<dbReference type="RefSeq" id="WP_004610719.1">
    <property type="nucleotide sequence ID" value="NZ_CP102275.1"/>
</dbReference>
<dbReference type="GeneID" id="94016378"/>
<feature type="transmembrane region" description="Helical" evidence="1">
    <location>
        <begin position="169"/>
        <end position="187"/>
    </location>
</feature>
<keyword evidence="3" id="KW-1185">Reference proteome</keyword>
<keyword evidence="1" id="KW-1133">Transmembrane helix</keyword>
<evidence type="ECO:0000256" key="1">
    <source>
        <dbReference type="SAM" id="Phobius"/>
    </source>
</evidence>
<evidence type="ECO:0000313" key="3">
    <source>
        <dbReference type="Proteomes" id="UP000004910"/>
    </source>
</evidence>
<dbReference type="EMBL" id="ABIK02000015">
    <property type="protein sequence ID" value="EDS73835.1"/>
    <property type="molecule type" value="Genomic_DNA"/>
</dbReference>
<keyword evidence="1" id="KW-0812">Transmembrane</keyword>
<name>B1C591_9FIRM</name>
<comment type="caution">
    <text evidence="2">The sequence shown here is derived from an EMBL/GenBank/DDBJ whole genome shotgun (WGS) entry which is preliminary data.</text>
</comment>
<dbReference type="HOGENOM" id="CLU_908219_0_0_9"/>
<sequence>MDKAWKYKIESGKTPVILTFLMSGLFCLLTLWLYKTNNKAVIFAEIFTTLMVLVFILAIYRLLFYKVLIFDEGFYYQTSINNGKYYTYDDIEKAWINSGRSQNGGQGEYCNIALYNKKMIRFQFFYNDKKGVAYLIKRANTKTQSIKTNTLKEKEDYLIDGKVFGKTRITFGMIILAVVAFIDAFLIKEISFNFIIIPSIIIVIIIALFLFNYYLFFQIKIKNNSFYCRTTPFNGRYYKYSEIADRRKVKRVVKHRSYGNGSLHRNYYFYFEFIDNKGEKHEFQYEQQIHEYEVNILKDRIEAAKS</sequence>
<accession>B1C591</accession>
<evidence type="ECO:0000313" key="2">
    <source>
        <dbReference type="EMBL" id="EDS73835.1"/>
    </source>
</evidence>
<dbReference type="AlphaFoldDB" id="B1C591"/>
<dbReference type="Proteomes" id="UP000004910">
    <property type="component" value="Unassembled WGS sequence"/>
</dbReference>